<dbReference type="Pfam" id="PF18962">
    <property type="entry name" value="Por_Secre_tail"/>
    <property type="match status" value="1"/>
</dbReference>
<feature type="domain" description="Secretion system C-terminal sorting" evidence="1">
    <location>
        <begin position="793"/>
        <end position="855"/>
    </location>
</feature>
<dbReference type="NCBIfam" id="TIGR04183">
    <property type="entry name" value="Por_Secre_tail"/>
    <property type="match status" value="1"/>
</dbReference>
<evidence type="ECO:0000313" key="2">
    <source>
        <dbReference type="EMBL" id="QWG02518.1"/>
    </source>
</evidence>
<dbReference type="SUPFAM" id="SSF82171">
    <property type="entry name" value="DPP6 N-terminal domain-like"/>
    <property type="match status" value="1"/>
</dbReference>
<reference evidence="2 3" key="1">
    <citation type="submission" date="2021-05" db="EMBL/GenBank/DDBJ databases">
        <title>Comparative genomic studies on the polysaccharide-degrading batcterial strains of the Flammeovirga genus.</title>
        <authorList>
            <person name="Zewei F."/>
            <person name="Zheng Z."/>
            <person name="Yu L."/>
            <person name="Ruyue G."/>
            <person name="Yanhong M."/>
            <person name="Yuanyuan C."/>
            <person name="Jingyan G."/>
            <person name="Wenjun H."/>
        </authorList>
    </citation>
    <scope>NUCLEOTIDE SEQUENCE [LARGE SCALE GENOMIC DNA]</scope>
    <source>
        <strain evidence="2 3">NBRC:100898</strain>
    </source>
</reference>
<protein>
    <submittedName>
        <fullName evidence="2">T9SS type A sorting domain-containing protein</fullName>
    </submittedName>
</protein>
<evidence type="ECO:0000313" key="3">
    <source>
        <dbReference type="Proteomes" id="UP000678679"/>
    </source>
</evidence>
<evidence type="ECO:0000259" key="1">
    <source>
        <dbReference type="Pfam" id="PF18962"/>
    </source>
</evidence>
<accession>A0AAX1N4L6</accession>
<name>A0AAX1N4L6_9BACT</name>
<gene>
    <name evidence="2" type="ORF">KMW28_02790</name>
</gene>
<dbReference type="EMBL" id="CP076132">
    <property type="protein sequence ID" value="QWG02518.1"/>
    <property type="molecule type" value="Genomic_DNA"/>
</dbReference>
<dbReference type="AlphaFoldDB" id="A0AAX1N4L6"/>
<organism evidence="2 3">
    <name type="scientific">Flammeovirga yaeyamensis</name>
    <dbReference type="NCBI Taxonomy" id="367791"/>
    <lineage>
        <taxon>Bacteria</taxon>
        <taxon>Pseudomonadati</taxon>
        <taxon>Bacteroidota</taxon>
        <taxon>Cytophagia</taxon>
        <taxon>Cytophagales</taxon>
        <taxon>Flammeovirgaceae</taxon>
        <taxon>Flammeovirga</taxon>
    </lineage>
</organism>
<keyword evidence="3" id="KW-1185">Reference proteome</keyword>
<proteinExistence type="predicted"/>
<dbReference type="InterPro" id="IPR026444">
    <property type="entry name" value="Secre_tail"/>
</dbReference>
<dbReference type="RefSeq" id="WP_169664990.1">
    <property type="nucleotide sequence ID" value="NZ_CP076132.1"/>
</dbReference>
<dbReference type="Proteomes" id="UP000678679">
    <property type="component" value="Chromosome 1"/>
</dbReference>
<dbReference type="KEGG" id="fya:KMW28_02790"/>
<sequence length="858" mass="100583">MNFFNKANYFILFLILFFSTSKAQDKELWLTYLYGGENSLGSIVSTSLSSDEKSFQLEHQFKQKYNGHIDRLENVQIGNKVYNLFVNYGNFGAGGINEFDIETNQLIICLHFKANNTKIFYSHLFKYQNKLYALKTENDKVDTIVEFDLENQKIIELGNNLQSDIFDIAANDQNIIISSSDKIYSYDIENNTSKLLYTITNGSEIRIQIEDNHIYALNNYQFYKINISTNEVNVSNKFEILNLDINYNIDFIVEDGVIFGQTLFFSNENNTSQYELFTFNLTSNSYQQIKRFERYWNYLPFFRFNNSICYFNDSGINSHDHSFFKYNKENETFELAENSLQSEYIPNYDIIVTDYKMHFISVAHGEFFTYDDRSNSVTKASLLDDGQYKFTNTELIQNKDKVIFFTKDIIKGESYINTLDILTSEHQIIDKLPYPDINNSFHLENDSLIMYIPYSGIYNKGKFILYDLVNKQLKDLYTFSDLEAENNSSKFYKKGDKIYGYSRNKGSTQKPGIFEFDLNRQSLTYIYESDEDNFYPHQFYINSQGNLFYSVSIDNGQKVDFCEYSFGEKKVTKRTIVDEDYKYLTFKEYQDKIIVLYKPNDFTKPSIFRFFNKETWSITKDIIIPDDILIYYQKQFSINEGLLYFCSDNGWIRENNTKFYSLDLSTDLFKIEYEIDKNKGFGYSLSEYRNEIIIKEANDVQFEIPETIHLDKQELIPQISSNRLDDISLFSSNPEIAQIVDNKIRLKNEGEVNITLKQEDSPNQYGTIIYKTLKVENNQDINSINTNFLSINLYPNPTSQSFSIDKNIDSLNIYSTQGTLIKSFVEQPSYNISTLNPGIYIVKAMKNDDVYTGRIVLQ</sequence>